<evidence type="ECO:0000256" key="10">
    <source>
        <dbReference type="ARBA" id="ARBA00022694"/>
    </source>
</evidence>
<keyword evidence="15" id="KW-1185">Reference proteome</keyword>
<dbReference type="PANTHER" id="PTHR21210">
    <property type="entry name" value="TRNA (URACIL-O(2)-)-METHYLTRANSFERASE-RELATED"/>
    <property type="match status" value="1"/>
</dbReference>
<accession>A0A2J6QNN9</accession>
<dbReference type="GO" id="GO:0030488">
    <property type="term" value="P:tRNA methylation"/>
    <property type="evidence" value="ECO:0007669"/>
    <property type="project" value="UniProtKB-UniRule"/>
</dbReference>
<comment type="function">
    <text evidence="12">Adenosyl-L-methionine (AdoMet)-dependent tRNA (uracil-O(2)-)-methyltransferase.</text>
</comment>
<comment type="subcellular location">
    <subcellularLocation>
        <location evidence="2 12">Cytoplasm</location>
    </subcellularLocation>
</comment>
<keyword evidence="7 12" id="KW-0489">Methyltransferase</keyword>
<evidence type="ECO:0000256" key="3">
    <source>
        <dbReference type="ARBA" id="ARBA00009056"/>
    </source>
</evidence>
<evidence type="ECO:0000256" key="13">
    <source>
        <dbReference type="SAM" id="MobiDB-lite"/>
    </source>
</evidence>
<evidence type="ECO:0000256" key="4">
    <source>
        <dbReference type="ARBA" id="ARBA00012795"/>
    </source>
</evidence>
<evidence type="ECO:0000256" key="6">
    <source>
        <dbReference type="ARBA" id="ARBA00022490"/>
    </source>
</evidence>
<dbReference type="Proteomes" id="UP000235672">
    <property type="component" value="Unassembled WGS sequence"/>
</dbReference>
<dbReference type="Pfam" id="PF07757">
    <property type="entry name" value="AdoMet_MTase"/>
    <property type="match status" value="1"/>
</dbReference>
<evidence type="ECO:0000313" key="15">
    <source>
        <dbReference type="Proteomes" id="UP000235672"/>
    </source>
</evidence>
<protein>
    <recommendedName>
        <fullName evidence="5 12">tRNA (uracil-O(2)-)-methyltransferase</fullName>
        <ecNumber evidence="4 12">2.1.1.211</ecNumber>
    </recommendedName>
</protein>
<dbReference type="EMBL" id="KZ613465">
    <property type="protein sequence ID" value="PMD27864.1"/>
    <property type="molecule type" value="Genomic_DNA"/>
</dbReference>
<proteinExistence type="inferred from homology"/>
<comment type="catalytic activity">
    <reaction evidence="11 12">
        <text>uridine(44) in tRNA(Ser) + S-adenosyl-L-methionine = 2'-O-methyluridine(44) in tRNA(Ser) + S-adenosyl-L-homocysteine + H(+)</text>
        <dbReference type="Rhea" id="RHEA:43100"/>
        <dbReference type="Rhea" id="RHEA-COMP:10339"/>
        <dbReference type="Rhea" id="RHEA-COMP:10340"/>
        <dbReference type="ChEBI" id="CHEBI:15378"/>
        <dbReference type="ChEBI" id="CHEBI:57856"/>
        <dbReference type="ChEBI" id="CHEBI:59789"/>
        <dbReference type="ChEBI" id="CHEBI:65315"/>
        <dbReference type="ChEBI" id="CHEBI:74478"/>
        <dbReference type="EC" id="2.1.1.211"/>
    </reaction>
</comment>
<dbReference type="AlphaFoldDB" id="A0A2J6QNN9"/>
<evidence type="ECO:0000256" key="5">
    <source>
        <dbReference type="ARBA" id="ARBA00017788"/>
    </source>
</evidence>
<keyword evidence="6 12" id="KW-0963">Cytoplasm</keyword>
<keyword evidence="10 12" id="KW-0819">tRNA processing</keyword>
<evidence type="ECO:0000256" key="11">
    <source>
        <dbReference type="ARBA" id="ARBA00047957"/>
    </source>
</evidence>
<dbReference type="STRING" id="1745343.A0A2J6QNN9"/>
<evidence type="ECO:0000256" key="1">
    <source>
        <dbReference type="ARBA" id="ARBA00002778"/>
    </source>
</evidence>
<dbReference type="EC" id="2.1.1.211" evidence="4 12"/>
<evidence type="ECO:0000256" key="12">
    <source>
        <dbReference type="RuleBase" id="RU368004"/>
    </source>
</evidence>
<comment type="similarity">
    <text evidence="3 12">Belongs to the TRM44 family.</text>
</comment>
<sequence length="531" mass="59920">MAFNPETVEPSSPPYIEQTSGKVWTPLYRHGCSFPPEVFREVMLNLIRNPNINSNHLFRADISLDCPFSETFQPESSISPRIEHFKGFVLKTVMIRTMIPRNMMVDKPLDQTCLIYEQVAHAREFLSLIIYLPHISSAAESPFYHPAVHGIGFLHIFDPQKQEGVISIHYSFFESEPRSIKLERTAQHLLAVLYKHGQGLANGYVKRVQHDVVLPQARVQNTYARLKAKYARMLSQAWVEETDPGKHVFEDLGIAAFLIELWAEMYKDTNFPGFVDIGCGNGLLVHILVEEGYSGWGFDARRRKSWSIWSTKAQENLKELVLIPSIIRKRKALPATTRDETQPTDPILEYSEIEYTSNNTQPMNPVLGHSQNEHKSQNSEQTSTEEKLEVGVHDGVFPKGTFIISNHADELTPWTPILANISECPFMMIPCCSHALSGDRFRAPPPKDAGASSSAYASLVAWVSKLATECGWTVEKEMLRIPSTRNTALIGRHRNIPFDEIDVLDLLDANGGAVCWEENALKLVKSAVRGH</sequence>
<name>A0A2J6QNN9_9HELO</name>
<evidence type="ECO:0000256" key="7">
    <source>
        <dbReference type="ARBA" id="ARBA00022603"/>
    </source>
</evidence>
<reference evidence="14 15" key="1">
    <citation type="submission" date="2016-05" db="EMBL/GenBank/DDBJ databases">
        <title>A degradative enzymes factory behind the ericoid mycorrhizal symbiosis.</title>
        <authorList>
            <consortium name="DOE Joint Genome Institute"/>
            <person name="Martino E."/>
            <person name="Morin E."/>
            <person name="Grelet G."/>
            <person name="Kuo A."/>
            <person name="Kohler A."/>
            <person name="Daghino S."/>
            <person name="Barry K."/>
            <person name="Choi C."/>
            <person name="Cichocki N."/>
            <person name="Clum A."/>
            <person name="Copeland A."/>
            <person name="Hainaut M."/>
            <person name="Haridas S."/>
            <person name="Labutti K."/>
            <person name="Lindquist E."/>
            <person name="Lipzen A."/>
            <person name="Khouja H.-R."/>
            <person name="Murat C."/>
            <person name="Ohm R."/>
            <person name="Olson A."/>
            <person name="Spatafora J."/>
            <person name="Veneault-Fourrey C."/>
            <person name="Henrissat B."/>
            <person name="Grigoriev I."/>
            <person name="Martin F."/>
            <person name="Perotto S."/>
        </authorList>
    </citation>
    <scope>NUCLEOTIDE SEQUENCE [LARGE SCALE GENOMIC DNA]</scope>
    <source>
        <strain evidence="14 15">UAMH 7357</strain>
    </source>
</reference>
<dbReference type="PANTHER" id="PTHR21210:SF0">
    <property type="entry name" value="TRNA (URACIL-O(2)-)-METHYLTRANSFERASE-RELATED"/>
    <property type="match status" value="1"/>
</dbReference>
<dbReference type="OrthoDB" id="10047021at2759"/>
<dbReference type="GO" id="GO:0141101">
    <property type="term" value="F:tRNA(Ser) (uridine(44)-2'-O-)-methyltransferase activity"/>
    <property type="evidence" value="ECO:0007669"/>
    <property type="project" value="UniProtKB-EC"/>
</dbReference>
<keyword evidence="9 12" id="KW-0949">S-adenosyl-L-methionine</keyword>
<evidence type="ECO:0000313" key="14">
    <source>
        <dbReference type="EMBL" id="PMD27864.1"/>
    </source>
</evidence>
<organism evidence="14 15">
    <name type="scientific">Hyaloscypha hepaticicola</name>
    <dbReference type="NCBI Taxonomy" id="2082293"/>
    <lineage>
        <taxon>Eukaryota</taxon>
        <taxon>Fungi</taxon>
        <taxon>Dikarya</taxon>
        <taxon>Ascomycota</taxon>
        <taxon>Pezizomycotina</taxon>
        <taxon>Leotiomycetes</taxon>
        <taxon>Helotiales</taxon>
        <taxon>Hyaloscyphaceae</taxon>
        <taxon>Hyaloscypha</taxon>
    </lineage>
</organism>
<feature type="region of interest" description="Disordered" evidence="13">
    <location>
        <begin position="359"/>
        <end position="387"/>
    </location>
</feature>
<evidence type="ECO:0000256" key="8">
    <source>
        <dbReference type="ARBA" id="ARBA00022679"/>
    </source>
</evidence>
<dbReference type="InterPro" id="IPR011671">
    <property type="entry name" value="tRNA_uracil_MeTrfase"/>
</dbReference>
<keyword evidence="8 12" id="KW-0808">Transferase</keyword>
<gene>
    <name evidence="14" type="ORF">NA56DRAFT_640616</name>
</gene>
<comment type="function">
    <text evidence="1">Probable adenosyl-L-methionine (AdoMet)-dependent tRNA (uracil-O(2)-)-methyltransferase.</text>
</comment>
<dbReference type="SUPFAM" id="SSF53335">
    <property type="entry name" value="S-adenosyl-L-methionine-dependent methyltransferases"/>
    <property type="match status" value="1"/>
</dbReference>
<dbReference type="GO" id="GO:0005737">
    <property type="term" value="C:cytoplasm"/>
    <property type="evidence" value="ECO:0007669"/>
    <property type="project" value="UniProtKB-SubCell"/>
</dbReference>
<evidence type="ECO:0000256" key="2">
    <source>
        <dbReference type="ARBA" id="ARBA00004496"/>
    </source>
</evidence>
<evidence type="ECO:0000256" key="9">
    <source>
        <dbReference type="ARBA" id="ARBA00022691"/>
    </source>
</evidence>
<dbReference type="InterPro" id="IPR029063">
    <property type="entry name" value="SAM-dependent_MTases_sf"/>
</dbReference>